<proteinExistence type="predicted"/>
<comment type="caution">
    <text evidence="2">The sequence shown here is derived from an EMBL/GenBank/DDBJ whole genome shotgun (WGS) entry which is preliminary data.</text>
</comment>
<feature type="compositionally biased region" description="Acidic residues" evidence="1">
    <location>
        <begin position="18"/>
        <end position="29"/>
    </location>
</feature>
<gene>
    <name evidence="2" type="primary">RvY_15683-1</name>
    <name evidence="2" type="synonym">RvY_15683.1</name>
    <name evidence="2" type="ORF">RvY_15683</name>
</gene>
<keyword evidence="3" id="KW-1185">Reference proteome</keyword>
<name>A0A1D1W0D4_RAMVA</name>
<accession>A0A1D1W0D4</accession>
<feature type="compositionally biased region" description="Basic and acidic residues" evidence="1">
    <location>
        <begin position="35"/>
        <end position="54"/>
    </location>
</feature>
<dbReference type="Proteomes" id="UP000186922">
    <property type="component" value="Unassembled WGS sequence"/>
</dbReference>
<feature type="region of interest" description="Disordered" evidence="1">
    <location>
        <begin position="1"/>
        <end position="100"/>
    </location>
</feature>
<evidence type="ECO:0000313" key="3">
    <source>
        <dbReference type="Proteomes" id="UP000186922"/>
    </source>
</evidence>
<sequence>MDGDTAKEEGFELMVDSSEFEDIEVDEPEPTTLQKEVEKKKPEPSKPSKLRDTGEDINVGPSQYSFLGETARREQEMADAEDDGHRGRRLNYRDRLDEMTANEENAKAKEYHDLKKELDKLSPQQLDLLKQVLEVDEIAWNSKKEHFTRYFGARVYK</sequence>
<dbReference type="AlphaFoldDB" id="A0A1D1W0D4"/>
<dbReference type="EMBL" id="BDGG01000012">
    <property type="protein sequence ID" value="GAV05578.1"/>
    <property type="molecule type" value="Genomic_DNA"/>
</dbReference>
<organism evidence="2 3">
    <name type="scientific">Ramazzottius varieornatus</name>
    <name type="common">Water bear</name>
    <name type="synonym">Tardigrade</name>
    <dbReference type="NCBI Taxonomy" id="947166"/>
    <lineage>
        <taxon>Eukaryota</taxon>
        <taxon>Metazoa</taxon>
        <taxon>Ecdysozoa</taxon>
        <taxon>Tardigrada</taxon>
        <taxon>Eutardigrada</taxon>
        <taxon>Parachela</taxon>
        <taxon>Hypsibioidea</taxon>
        <taxon>Ramazzottiidae</taxon>
        <taxon>Ramazzottius</taxon>
    </lineage>
</organism>
<reference evidence="2 3" key="1">
    <citation type="journal article" date="2016" name="Nat. Commun.">
        <title>Extremotolerant tardigrade genome and improved radiotolerance of human cultured cells by tardigrade-unique protein.</title>
        <authorList>
            <person name="Hashimoto T."/>
            <person name="Horikawa D.D."/>
            <person name="Saito Y."/>
            <person name="Kuwahara H."/>
            <person name="Kozuka-Hata H."/>
            <person name="Shin-I T."/>
            <person name="Minakuchi Y."/>
            <person name="Ohishi K."/>
            <person name="Motoyama A."/>
            <person name="Aizu T."/>
            <person name="Enomoto A."/>
            <person name="Kondo K."/>
            <person name="Tanaka S."/>
            <person name="Hara Y."/>
            <person name="Koshikawa S."/>
            <person name="Sagara H."/>
            <person name="Miura T."/>
            <person name="Yokobori S."/>
            <person name="Miyagawa K."/>
            <person name="Suzuki Y."/>
            <person name="Kubo T."/>
            <person name="Oyama M."/>
            <person name="Kohara Y."/>
            <person name="Fujiyama A."/>
            <person name="Arakawa K."/>
            <person name="Katayama T."/>
            <person name="Toyoda A."/>
            <person name="Kunieda T."/>
        </authorList>
    </citation>
    <scope>NUCLEOTIDE SEQUENCE [LARGE SCALE GENOMIC DNA]</scope>
    <source>
        <strain evidence="2 3">YOKOZUNA-1</strain>
    </source>
</reference>
<feature type="compositionally biased region" description="Basic and acidic residues" evidence="1">
    <location>
        <begin position="1"/>
        <end position="10"/>
    </location>
</feature>
<feature type="compositionally biased region" description="Basic and acidic residues" evidence="1">
    <location>
        <begin position="91"/>
        <end position="100"/>
    </location>
</feature>
<evidence type="ECO:0000256" key="1">
    <source>
        <dbReference type="SAM" id="MobiDB-lite"/>
    </source>
</evidence>
<evidence type="ECO:0000313" key="2">
    <source>
        <dbReference type="EMBL" id="GAV05578.1"/>
    </source>
</evidence>
<protein>
    <submittedName>
        <fullName evidence="2">Uncharacterized protein</fullName>
    </submittedName>
</protein>